<dbReference type="EMBL" id="JABBHF010000002">
    <property type="protein sequence ID" value="NMH86881.1"/>
    <property type="molecule type" value="Genomic_DNA"/>
</dbReference>
<evidence type="ECO:0000313" key="2">
    <source>
        <dbReference type="EMBL" id="NMH86881.1"/>
    </source>
</evidence>
<gene>
    <name evidence="2" type="ORF">HHX25_05150</name>
</gene>
<evidence type="ECO:0000313" key="3">
    <source>
        <dbReference type="Proteomes" id="UP000746690"/>
    </source>
</evidence>
<dbReference type="InterPro" id="IPR008928">
    <property type="entry name" value="6-hairpin_glycosidase_sf"/>
</dbReference>
<organism evidence="2 3">
    <name type="scientific">Flavivirga algicola</name>
    <dbReference type="NCBI Taxonomy" id="2729136"/>
    <lineage>
        <taxon>Bacteria</taxon>
        <taxon>Pseudomonadati</taxon>
        <taxon>Bacteroidota</taxon>
        <taxon>Flavobacteriia</taxon>
        <taxon>Flavobacteriales</taxon>
        <taxon>Flavobacteriaceae</taxon>
        <taxon>Flavivirga</taxon>
    </lineage>
</organism>
<comment type="caution">
    <text evidence="2">The sequence shown here is derived from an EMBL/GenBank/DDBJ whole genome shotgun (WGS) entry which is preliminary data.</text>
</comment>
<accession>A0ABX1RTK5</accession>
<dbReference type="InterPro" id="IPR012341">
    <property type="entry name" value="6hp_glycosidase-like_sf"/>
</dbReference>
<proteinExistence type="predicted"/>
<evidence type="ECO:0000259" key="1">
    <source>
        <dbReference type="Pfam" id="PF18961"/>
    </source>
</evidence>
<protein>
    <recommendedName>
        <fullName evidence="1">DUF5703 domain-containing protein</fullName>
    </recommendedName>
</protein>
<reference evidence="2 3" key="1">
    <citation type="submission" date="2020-04" db="EMBL/GenBank/DDBJ databases">
        <title>A Flavivirga sp. nov.</title>
        <authorList>
            <person name="Sun X."/>
        </authorList>
    </citation>
    <scope>NUCLEOTIDE SEQUENCE [LARGE SCALE GENOMIC DNA]</scope>
    <source>
        <strain evidence="2 3">Y03</strain>
    </source>
</reference>
<keyword evidence="3" id="KW-1185">Reference proteome</keyword>
<dbReference type="Proteomes" id="UP000746690">
    <property type="component" value="Unassembled WGS sequence"/>
</dbReference>
<dbReference type="Pfam" id="PF18961">
    <property type="entry name" value="DUF5703_N"/>
    <property type="match status" value="1"/>
</dbReference>
<name>A0ABX1RTK5_9FLAO</name>
<dbReference type="RefSeq" id="WP_169670841.1">
    <property type="nucleotide sequence ID" value="NZ_JABBHF010000002.1"/>
</dbReference>
<feature type="domain" description="DUF5703" evidence="1">
    <location>
        <begin position="36"/>
        <end position="327"/>
    </location>
</feature>
<dbReference type="Gene3D" id="1.50.10.10">
    <property type="match status" value="1"/>
</dbReference>
<sequence>MNTTELKQLFFIGLVFLMLGVEKNHAQNILNDYNITWKTQSANVSESMPVGGHSIGCNVWVEDGDILFYAQRSGSFTENNEYHKLGRFRLRLSPNPFIDNENFHQELKLKEGYVEIKGGINNSKVKINLWVETKRPVIHLDIDSEEKIKAKVSYENWRYKTKYYNTKQNYGEAFGSFSWMCYPDSIYRYHDEIAYKDNGVLFYHRNRDDKLLIDYMIEQQGLQDVENKIINTQKGRAFGGLMVGEGFIPTEIASGKYLEADYKSWSIESESPKKRHAVKIYTHISQTESHQEWEQNLNKLVEENISDKNAKKKTLKWWEDFWNRSWIKINPNNKEKDTLAWEIARNYQIFRYQLGCNFYGEYPTKFNGGNFTFDPSVVLKNGNPRKKPSFYPGKTPDWRAWGGGSFTAQNQRLVYWPLLKTGDFEGMLPQFDFYNRALPAAKARVKEYWGHEGCCFTEQMENFGLPIAAGWGWTQPNATQRRRHEDTPHGVMVNGAIKYHYESQLEFSFMILEYHRFTGRDISKYMDFIKASIRFYDEHYQMRQTQLTGNPLDKNGKLVITPSTACESYKGAVNPIDATAGLKACVKSILELPEKYINELDKQYFKQLQKRLPDFYYDIIDEDKIINPAKSWTEYKNVECPQFYPLFPFNLFEMHQDDEQIQIFKNTWKHGEFPKKYIWSWHQDGIFYARMGMTEKAKWYNTEKLKDSGQRFPTFWGPGHDWVPDHNWGGSGMIGLHEMLMQTNGDRILLFPAWPKDWNVDFKLHAPQNTIVEGELVNGEIQKLKITPKTREKDLIICNFKNTL</sequence>
<dbReference type="InterPro" id="IPR043757">
    <property type="entry name" value="DUF5703_N"/>
</dbReference>
<dbReference type="SUPFAM" id="SSF48208">
    <property type="entry name" value="Six-hairpin glycosidases"/>
    <property type="match status" value="1"/>
</dbReference>